<comment type="caution">
    <text evidence="17">The sequence shown here is derived from an EMBL/GenBank/DDBJ whole genome shotgun (WGS) entry which is preliminary data.</text>
</comment>
<feature type="domain" description="Cytochrome c" evidence="15">
    <location>
        <begin position="696"/>
        <end position="799"/>
    </location>
</feature>
<dbReference type="InterPro" id="IPR011045">
    <property type="entry name" value="N2O_reductase_N"/>
</dbReference>
<evidence type="ECO:0000256" key="12">
    <source>
        <dbReference type="ARBA" id="ARBA00023326"/>
    </source>
</evidence>
<dbReference type="SUPFAM" id="SSF63446">
    <property type="entry name" value="Type I dockerin domain"/>
    <property type="match status" value="1"/>
</dbReference>
<dbReference type="GO" id="GO:0008810">
    <property type="term" value="F:cellulase activity"/>
    <property type="evidence" value="ECO:0007669"/>
    <property type="project" value="UniProtKB-EC"/>
</dbReference>
<dbReference type="PROSITE" id="PS50231">
    <property type="entry name" value="RICIN_B_LECTIN"/>
    <property type="match status" value="1"/>
</dbReference>
<dbReference type="Gene3D" id="2.130.10.10">
    <property type="entry name" value="YVTN repeat-like/Quinoprotein amine dehydrogenase"/>
    <property type="match status" value="1"/>
</dbReference>
<dbReference type="InterPro" id="IPR016134">
    <property type="entry name" value="Dockerin_dom"/>
</dbReference>
<dbReference type="SUPFAM" id="SSF50370">
    <property type="entry name" value="Ricin B-like lectins"/>
    <property type="match status" value="1"/>
</dbReference>
<dbReference type="Gene3D" id="1.10.1330.10">
    <property type="entry name" value="Dockerin domain"/>
    <property type="match status" value="1"/>
</dbReference>
<evidence type="ECO:0000256" key="9">
    <source>
        <dbReference type="ARBA" id="ARBA00023004"/>
    </source>
</evidence>
<dbReference type="PROSITE" id="PS00448">
    <property type="entry name" value="CLOS_CELLULOSOME_RPT"/>
    <property type="match status" value="1"/>
</dbReference>
<gene>
    <name evidence="17" type="ORF">L323_19505</name>
</gene>
<dbReference type="Proteomes" id="UP000016860">
    <property type="component" value="Unassembled WGS sequence"/>
</dbReference>
<evidence type="ECO:0000259" key="16">
    <source>
        <dbReference type="PROSITE" id="PS51766"/>
    </source>
</evidence>
<dbReference type="SUPFAM" id="SSF46626">
    <property type="entry name" value="Cytochrome c"/>
    <property type="match status" value="2"/>
</dbReference>
<dbReference type="GO" id="GO:0030246">
    <property type="term" value="F:carbohydrate binding"/>
    <property type="evidence" value="ECO:0007669"/>
    <property type="project" value="UniProtKB-KW"/>
</dbReference>
<evidence type="ECO:0000256" key="5">
    <source>
        <dbReference type="ARBA" id="ARBA00022729"/>
    </source>
</evidence>
<dbReference type="InterPro" id="IPR051395">
    <property type="entry name" value="Cytochrome_c_Peroxidase/MauG"/>
</dbReference>
<feature type="domain" description="Cytochrome c" evidence="15">
    <location>
        <begin position="580"/>
        <end position="682"/>
    </location>
</feature>
<evidence type="ECO:0000256" key="2">
    <source>
        <dbReference type="ARBA" id="ARBA00012601"/>
    </source>
</evidence>
<dbReference type="PROSITE" id="PS51007">
    <property type="entry name" value="CYTC"/>
    <property type="match status" value="2"/>
</dbReference>
<evidence type="ECO:0000256" key="10">
    <source>
        <dbReference type="ARBA" id="ARBA00023277"/>
    </source>
</evidence>
<dbReference type="EMBL" id="ATAY01000098">
    <property type="protein sequence ID" value="EPR07715.1"/>
    <property type="molecule type" value="Genomic_DNA"/>
</dbReference>
<sequence>MNRVTNKKLIPMILCIAIVITIVSFLFPESNIGYSADNSYFSPFDTAYSPDGSLIAVSDSTKAQMEILKASDGEVQKVIQLDGQPKALAWNGNLNIYVCEYGAGTVAEVNPASGEVTRRFATGSKPLGVKVVDDKLVVSDYGLKKVSVVDLSSGDVEKDITVKDYPYLMDSTVDGKYAIVGHALPSGNASEAKYAASVTFIDMNTYSEVANIALPQGSSNVRGIKCSPDGKWAYVLHTFGKTSLPTTQITRGWTMTNAVTIIDIANKNIYTTFLLDRMMEGAADPWGLAISADSKTMWVSVSGTHQVLRVDLNGLHQLLTGNLNGGDSSQIDSNSYYKVVNRNSGKAVDVPGGNSANNTQLVQWDDVGNNNQQYKLVADTDGYYTIINRGTNKALDNAGATADNSAVVEWDVTSSNNQKWKLIDTGDGYYKLQVKSSQKYMDVSGASVASNAGIVTNSSSTSLSQQWKISKAGTGTSSSNYSLLFRSKSGFDKPYSDIWLQIKADPTKKSELKYDLGALWGAGLLKEIELPGQGPRGISLSPDGKTVAVGAYFAGEVYLIDTFGSVLKSTAKLGIQPQESQIRSGERIFYDASTTTQKWLSCASCHPDGRADGLNWDMPNDGIGNTKNTKSMLYVFDTPPAMWRGVRDDAHVGIKAGFKYIKFKEPTQQELDDVAAYIKSLSEEPDPYSNESTMTADAVAGKAIFESPEAKCSYCHSGALYTDLKAHDVGTKDILDPDGLYYTPTLKELWRTAPYLHDGSAATIHDVLTTKNANDKHGYTSQLTAEQLSQLEAYILEIGSNPAQTLQKGDVNGDGDVNAIDLAFMKKYLMGELNLPDEQLKAADVDDNGEINAIDFAILKQVVLGLRTGF</sequence>
<dbReference type="AlphaFoldDB" id="U4QXI3"/>
<dbReference type="PANTHER" id="PTHR30600">
    <property type="entry name" value="CYTOCHROME C PEROXIDASE-RELATED"/>
    <property type="match status" value="1"/>
</dbReference>
<dbReference type="Pfam" id="PF00404">
    <property type="entry name" value="Dockerin_1"/>
    <property type="match status" value="1"/>
</dbReference>
<keyword evidence="6" id="KW-0378">Hydrolase</keyword>
<keyword evidence="10" id="KW-0119">Carbohydrate metabolism</keyword>
<evidence type="ECO:0000256" key="13">
    <source>
        <dbReference type="PROSITE-ProRule" id="PRU00433"/>
    </source>
</evidence>
<evidence type="ECO:0000256" key="4">
    <source>
        <dbReference type="ARBA" id="ARBA00022723"/>
    </source>
</evidence>
<keyword evidence="11" id="KW-0326">Glycosidase</keyword>
<dbReference type="PROSITE" id="PS00018">
    <property type="entry name" value="EF_HAND_1"/>
    <property type="match status" value="1"/>
</dbReference>
<dbReference type="GO" id="GO:0009055">
    <property type="term" value="F:electron transfer activity"/>
    <property type="evidence" value="ECO:0007669"/>
    <property type="project" value="InterPro"/>
</dbReference>
<evidence type="ECO:0000256" key="7">
    <source>
        <dbReference type="ARBA" id="ARBA00023001"/>
    </source>
</evidence>
<evidence type="ECO:0000313" key="17">
    <source>
        <dbReference type="EMBL" id="EPR07715.1"/>
    </source>
</evidence>
<dbReference type="InterPro" id="IPR002105">
    <property type="entry name" value="Dockerin_1_rpt"/>
</dbReference>
<dbReference type="PATRIC" id="fig|1330534.3.peg.3870"/>
<evidence type="ECO:0000313" key="18">
    <source>
        <dbReference type="Proteomes" id="UP000016860"/>
    </source>
</evidence>
<dbReference type="InterPro" id="IPR009056">
    <property type="entry name" value="Cyt_c-like_dom"/>
</dbReference>
<accession>U4QXI3</accession>
<dbReference type="STRING" id="1330534.L323_19505"/>
<dbReference type="InterPro" id="IPR035992">
    <property type="entry name" value="Ricin_B-like_lectins"/>
</dbReference>
<dbReference type="EC" id="3.2.1.4" evidence="2"/>
<keyword evidence="14" id="KW-0472">Membrane</keyword>
<evidence type="ECO:0000256" key="3">
    <source>
        <dbReference type="ARBA" id="ARBA00022617"/>
    </source>
</evidence>
<dbReference type="InterPro" id="IPR018247">
    <property type="entry name" value="EF_Hand_1_Ca_BS"/>
</dbReference>
<dbReference type="OrthoDB" id="9760056at2"/>
<keyword evidence="3 13" id="KW-0349">Heme</keyword>
<name>U4QXI3_9FIRM</name>
<dbReference type="Pfam" id="PF21419">
    <property type="entry name" value="RoxA-like_Cyt-c"/>
    <property type="match status" value="1"/>
</dbReference>
<keyword evidence="8" id="KW-0560">Oxidoreductase</keyword>
<keyword evidence="7" id="KW-0136">Cellulose degradation</keyword>
<dbReference type="GO" id="GO:0020037">
    <property type="term" value="F:heme binding"/>
    <property type="evidence" value="ECO:0007669"/>
    <property type="project" value="InterPro"/>
</dbReference>
<keyword evidence="17" id="KW-0430">Lectin</keyword>
<comment type="catalytic activity">
    <reaction evidence="1">
        <text>Endohydrolysis of (1-&gt;4)-beta-D-glucosidic linkages in cellulose, lichenin and cereal beta-D-glucans.</text>
        <dbReference type="EC" id="3.2.1.4"/>
    </reaction>
</comment>
<dbReference type="RefSeq" id="WP_020817253.1">
    <property type="nucleotide sequence ID" value="NZ_ATAY01000098.1"/>
</dbReference>
<dbReference type="GO" id="GO:0004130">
    <property type="term" value="F:cytochrome-c peroxidase activity"/>
    <property type="evidence" value="ECO:0007669"/>
    <property type="project" value="TreeGrafter"/>
</dbReference>
<dbReference type="InterPro" id="IPR015943">
    <property type="entry name" value="WD40/YVTN_repeat-like_dom_sf"/>
</dbReference>
<dbReference type="Gene3D" id="1.10.760.10">
    <property type="entry name" value="Cytochrome c-like domain"/>
    <property type="match status" value="2"/>
</dbReference>
<reference evidence="17 18" key="1">
    <citation type="journal article" date="2013" name="Genome Announc.">
        <title>Draft Genome Sequence of the Cellulolytic Bacterium Clostridium papyrosolvens C7 (ATCC 700395).</title>
        <authorList>
            <person name="Zepeda V."/>
            <person name="Dassa B."/>
            <person name="Borovok I."/>
            <person name="Lamed R."/>
            <person name="Bayer E.A."/>
            <person name="Cate J.H."/>
        </authorList>
    </citation>
    <scope>NUCLEOTIDE SEQUENCE [LARGE SCALE GENOMIC DNA]</scope>
    <source>
        <strain evidence="17 18">C7</strain>
    </source>
</reference>
<evidence type="ECO:0000256" key="11">
    <source>
        <dbReference type="ARBA" id="ARBA00023295"/>
    </source>
</evidence>
<dbReference type="GO" id="GO:0046872">
    <property type="term" value="F:metal ion binding"/>
    <property type="evidence" value="ECO:0007669"/>
    <property type="project" value="UniProtKB-KW"/>
</dbReference>
<dbReference type="PROSITE" id="PS51766">
    <property type="entry name" value="DOCKERIN"/>
    <property type="match status" value="1"/>
</dbReference>
<dbReference type="GO" id="GO:0030245">
    <property type="term" value="P:cellulose catabolic process"/>
    <property type="evidence" value="ECO:0007669"/>
    <property type="project" value="UniProtKB-KW"/>
</dbReference>
<dbReference type="InterPro" id="IPR036439">
    <property type="entry name" value="Dockerin_dom_sf"/>
</dbReference>
<dbReference type="Gene3D" id="2.80.10.50">
    <property type="match status" value="1"/>
</dbReference>
<keyword evidence="4 13" id="KW-0479">Metal-binding</keyword>
<evidence type="ECO:0000256" key="6">
    <source>
        <dbReference type="ARBA" id="ARBA00022801"/>
    </source>
</evidence>
<feature type="domain" description="Dockerin" evidence="16">
    <location>
        <begin position="804"/>
        <end position="870"/>
    </location>
</feature>
<protein>
    <recommendedName>
        <fullName evidence="2">cellulase</fullName>
        <ecNumber evidence="2">3.2.1.4</ecNumber>
    </recommendedName>
</protein>
<dbReference type="CDD" id="cd00161">
    <property type="entry name" value="beta-trefoil_Ricin-like"/>
    <property type="match status" value="1"/>
</dbReference>
<dbReference type="SMART" id="SM00458">
    <property type="entry name" value="RICIN"/>
    <property type="match status" value="1"/>
</dbReference>
<dbReference type="CDD" id="cd14256">
    <property type="entry name" value="Dockerin_I"/>
    <property type="match status" value="1"/>
</dbReference>
<keyword evidence="14" id="KW-1133">Transmembrane helix</keyword>
<evidence type="ECO:0000256" key="1">
    <source>
        <dbReference type="ARBA" id="ARBA00000966"/>
    </source>
</evidence>
<keyword evidence="9 13" id="KW-0408">Iron</keyword>
<evidence type="ECO:0000259" key="15">
    <source>
        <dbReference type="PROSITE" id="PS51007"/>
    </source>
</evidence>
<evidence type="ECO:0000256" key="8">
    <source>
        <dbReference type="ARBA" id="ARBA00023002"/>
    </source>
</evidence>
<evidence type="ECO:0000256" key="14">
    <source>
        <dbReference type="SAM" id="Phobius"/>
    </source>
</evidence>
<dbReference type="InterPro" id="IPR036909">
    <property type="entry name" value="Cyt_c-like_dom_sf"/>
</dbReference>
<organism evidence="17 18">
    <name type="scientific">Ruminiclostridium papyrosolvens C7</name>
    <dbReference type="NCBI Taxonomy" id="1330534"/>
    <lineage>
        <taxon>Bacteria</taxon>
        <taxon>Bacillati</taxon>
        <taxon>Bacillota</taxon>
        <taxon>Clostridia</taxon>
        <taxon>Eubacteriales</taxon>
        <taxon>Oscillospiraceae</taxon>
        <taxon>Ruminiclostridium</taxon>
    </lineage>
</organism>
<dbReference type="PANTHER" id="PTHR30600:SF10">
    <property type="entry name" value="BLL6722 PROTEIN"/>
    <property type="match status" value="1"/>
</dbReference>
<keyword evidence="14" id="KW-0812">Transmembrane</keyword>
<feature type="transmembrane region" description="Helical" evidence="14">
    <location>
        <begin position="9"/>
        <end position="27"/>
    </location>
</feature>
<dbReference type="SUPFAM" id="SSF50974">
    <property type="entry name" value="Nitrous oxide reductase, N-terminal domain"/>
    <property type="match status" value="1"/>
</dbReference>
<dbReference type="Pfam" id="PF14200">
    <property type="entry name" value="RicinB_lectin_2"/>
    <property type="match status" value="2"/>
</dbReference>
<keyword evidence="12" id="KW-0624">Polysaccharide degradation</keyword>
<proteinExistence type="predicted"/>
<dbReference type="InterPro" id="IPR000772">
    <property type="entry name" value="Ricin_B_lectin"/>
</dbReference>
<dbReference type="SUPFAM" id="SSF75011">
    <property type="entry name" value="3-carboxy-cis,cis-mucoante lactonizing enzyme"/>
    <property type="match status" value="1"/>
</dbReference>
<keyword evidence="5" id="KW-0732">Signal</keyword>